<reference evidence="1 2" key="1">
    <citation type="submission" date="2018-08" db="EMBL/GenBank/DDBJ databases">
        <title>Meiothermus terrae DSM 26712 genome sequencing project.</title>
        <authorList>
            <person name="Da Costa M.S."/>
            <person name="Albuquerque L."/>
            <person name="Raposo P."/>
            <person name="Froufe H.J.C."/>
            <person name="Barroso C.S."/>
            <person name="Egas C."/>
        </authorList>
    </citation>
    <scope>NUCLEOTIDE SEQUENCE [LARGE SCALE GENOMIC DNA]</scope>
    <source>
        <strain evidence="1 2">DSM 26712</strain>
    </source>
</reference>
<dbReference type="EMBL" id="QXDL01000295">
    <property type="protein sequence ID" value="RIH77163.1"/>
    <property type="molecule type" value="Genomic_DNA"/>
</dbReference>
<protein>
    <submittedName>
        <fullName evidence="1">Uncharacterized protein</fullName>
    </submittedName>
</protein>
<sequence>MLKPIRRPQRPYTVATRRWSRSRFPARVLLLPSSLKN</sequence>
<dbReference type="Proteomes" id="UP000265715">
    <property type="component" value="Unassembled WGS sequence"/>
</dbReference>
<organism evidence="1 2">
    <name type="scientific">Calidithermus terrae</name>
    <dbReference type="NCBI Taxonomy" id="1408545"/>
    <lineage>
        <taxon>Bacteria</taxon>
        <taxon>Thermotogati</taxon>
        <taxon>Deinococcota</taxon>
        <taxon>Deinococci</taxon>
        <taxon>Thermales</taxon>
        <taxon>Thermaceae</taxon>
        <taxon>Calidithermus</taxon>
    </lineage>
</organism>
<proteinExistence type="predicted"/>
<keyword evidence="2" id="KW-1185">Reference proteome</keyword>
<comment type="caution">
    <text evidence="1">The sequence shown here is derived from an EMBL/GenBank/DDBJ whole genome shotgun (WGS) entry which is preliminary data.</text>
</comment>
<name>A0A399E0X4_9DEIN</name>
<evidence type="ECO:0000313" key="1">
    <source>
        <dbReference type="EMBL" id="RIH77163.1"/>
    </source>
</evidence>
<gene>
    <name evidence="1" type="ORF">Mterra_03794</name>
</gene>
<evidence type="ECO:0000313" key="2">
    <source>
        <dbReference type="Proteomes" id="UP000265715"/>
    </source>
</evidence>
<accession>A0A399E0X4</accession>
<dbReference type="AlphaFoldDB" id="A0A399E0X4"/>